<evidence type="ECO:0000256" key="4">
    <source>
        <dbReference type="ARBA" id="ARBA00012759"/>
    </source>
</evidence>
<keyword evidence="6" id="KW-0833">Ubl conjugation pathway</keyword>
<feature type="region of interest" description="Disordered" evidence="10">
    <location>
        <begin position="1422"/>
        <end position="1464"/>
    </location>
</feature>
<protein>
    <recommendedName>
        <fullName evidence="4">ubiquitinyl hydrolase 1</fullName>
        <ecNumber evidence="4">3.4.19.12</ecNumber>
    </recommendedName>
</protein>
<evidence type="ECO:0000259" key="11">
    <source>
        <dbReference type="PROSITE" id="PS50053"/>
    </source>
</evidence>
<evidence type="ECO:0000256" key="1">
    <source>
        <dbReference type="ARBA" id="ARBA00000707"/>
    </source>
</evidence>
<evidence type="ECO:0000256" key="7">
    <source>
        <dbReference type="ARBA" id="ARBA00022801"/>
    </source>
</evidence>
<sequence length="1511" mass="167754">MVKKPSHKALIRATPLQEVWHRVQSDTQRASLRAVVVADADDEGKRAATTTRTTTWTLSGSSKYDLDKDMLRIAYGIGRGEEGVQKDGDGHRFELLHRGCCNCRWTHDANGPGQVGEDEQRTPLGREGEAAQTTERARFSSVRGASAAKEGNTMVVDTTTEDDDCVVNAKKPPSKKGKEKATPPATTTTTTKDTFECSSDNCSTDPKCLNWLGQQEWEDTDKALETLASTRGIGEDPGLNLREPGVPVGLKNLGATCYANSFLQVRFRITRLLSPFSFVIQTDHRRPGRSQVWFRDPVFRNGIYACQPVPSASSTPITNSPLYHLQVLFTFLQTSVQAVYDPTPLIQSLKLDTGEQQDATEFQKLFMSLLDFEVRKAGKARGGSEGDVAGLIGSRFEGSIVYGTRCMGCNNTSERSSTFNELEVTLKANSALEARIAESLGDERMEGDNQYYCDLCQKKRDAIRYTRLDSLPPVLHFSLLRFVYSLKQGTRKKSQHSISYPQSIDMTQFVESSAGNGELWYDLEGVLMHKGVSAHHGHYVAQVFDDSSNQWYLFDDEIVTPIEDFNTSIVYKDDDQDDDEEDEDVDEIVVSSDDEYQDGSKGKAKSKSKTLEKAKAKTKGNGKGKVQVKNGSGNGKTDESSKRPKSKDAYMLVYKRRSEPPPQSQLKVIGTSEMAPAPIVVDPIPPLLALAEVQRLDDAHGKLVEEYHAKVASVKTDFESLREAKRSVYRVWQVDEENEGDAPSYAVDKRELVRWLGEGLKNTSKRDTEDAGDVEVPVNGRVEAEEPKKEVPNGVEAAAEPHSSLTEVQSSIEGLQGNEGVSMGPDGGVMAAPVESRTSNTLPSASRLSSSAIMCEHGKIDPHKVDLMKQVSKVRSCQLLVAGVEALSSLGVTLDPELEIPRHLCRDCVWSHVVEELYAVEHAEHRKAMDAAETGHDVAISKSWFKDWMREPRPKMHVPGCAADTSPQSKPYLSDVRCEHGLLRHDPKRVEQLSFEVSAICSPAGYFSMHWVLMFLGGWSDQEAAVLQSLFPDWEPIRLDSNEPCPQCAKAEAKNSKENDRMLALAKKEKVALKSFTNDTRLGGTQILLHGEDDHFLVPYAFKKQWYEWNQSISHRSVTSVRPGELDNSQLLCEHRRLLADLQAENIKLRTIHPVTSKEWKVLQDNYNAGPQIKVWQDRQTLQFLSSPASCEKCLKRQRENFATTTIKIVTIGEDRFDKEGNYKKGMLSKRANRIHQTLTPDLRLWYIHTAPADSSDSEEATILSSPPSTNGKRVPSKAQKTYGHKPVIIHFSSAGATRASARVRNQGMLYENRSATFIEMNKTDTVKALKISIYNKLSIPTICQRLFFKGQELDDSSATVEKLGVLPDMVLELFEVKEGALGLSKLEDVGDEVDRKGKRRREEGFGGTGLFGWENVGAENLEDGADAGEDPPSIDVPRKRKIEETASSSSAIASGSSRKKGRPVIIEDAEEEEEEIVALLKSDEGVACPQCTFRNASGMTQCEMCELPFN</sequence>
<feature type="compositionally biased region" description="Basic and acidic residues" evidence="10">
    <location>
        <begin position="118"/>
        <end position="129"/>
    </location>
</feature>
<dbReference type="InterPro" id="IPR035927">
    <property type="entry name" value="DUSP-like_sf"/>
</dbReference>
<dbReference type="EMBL" id="FMSP01000004">
    <property type="protein sequence ID" value="SCV68974.1"/>
    <property type="molecule type" value="Genomic_DNA"/>
</dbReference>
<feature type="region of interest" description="Disordered" evidence="10">
    <location>
        <begin position="591"/>
        <end position="648"/>
    </location>
</feature>
<dbReference type="PROSITE" id="PS00973">
    <property type="entry name" value="USP_2"/>
    <property type="match status" value="1"/>
</dbReference>
<dbReference type="SUPFAM" id="SSF54236">
    <property type="entry name" value="Ubiquitin-like"/>
    <property type="match status" value="1"/>
</dbReference>
<accession>A0A238FAR3</accession>
<dbReference type="InterPro" id="IPR028889">
    <property type="entry name" value="USP"/>
</dbReference>
<feature type="compositionally biased region" description="Basic and acidic residues" evidence="10">
    <location>
        <begin position="636"/>
        <end position="648"/>
    </location>
</feature>
<dbReference type="Pfam" id="PF00240">
    <property type="entry name" value="ubiquitin"/>
    <property type="match status" value="1"/>
</dbReference>
<evidence type="ECO:0000259" key="13">
    <source>
        <dbReference type="PROSITE" id="PS51283"/>
    </source>
</evidence>
<dbReference type="GO" id="GO:0005634">
    <property type="term" value="C:nucleus"/>
    <property type="evidence" value="ECO:0007669"/>
    <property type="project" value="UniProtKB-SubCell"/>
</dbReference>
<dbReference type="InterPro" id="IPR050164">
    <property type="entry name" value="Peptidase_C19"/>
</dbReference>
<feature type="region of interest" description="Disordered" evidence="10">
    <location>
        <begin position="781"/>
        <end position="803"/>
    </location>
</feature>
<keyword evidence="9" id="KW-0539">Nucleus</keyword>
<dbReference type="Gene3D" id="3.10.20.90">
    <property type="entry name" value="Phosphatidylinositol 3-kinase Catalytic Subunit, Chain A, domain 1"/>
    <property type="match status" value="1"/>
</dbReference>
<evidence type="ECO:0000256" key="2">
    <source>
        <dbReference type="ARBA" id="ARBA00004123"/>
    </source>
</evidence>
<evidence type="ECO:0000256" key="8">
    <source>
        <dbReference type="ARBA" id="ARBA00022807"/>
    </source>
</evidence>
<dbReference type="SUPFAM" id="SSF54001">
    <property type="entry name" value="Cysteine proteinases"/>
    <property type="match status" value="1"/>
</dbReference>
<comment type="similarity">
    <text evidence="3">Belongs to the peptidase C19 family.</text>
</comment>
<dbReference type="OrthoDB" id="289038at2759"/>
<dbReference type="GO" id="GO:0005829">
    <property type="term" value="C:cytosol"/>
    <property type="evidence" value="ECO:0007669"/>
    <property type="project" value="TreeGrafter"/>
</dbReference>
<comment type="subcellular location">
    <subcellularLocation>
        <location evidence="2">Nucleus</location>
    </subcellularLocation>
</comment>
<dbReference type="InterPro" id="IPR000626">
    <property type="entry name" value="Ubiquitin-like_dom"/>
</dbReference>
<dbReference type="InterPro" id="IPR001394">
    <property type="entry name" value="Peptidase_C19_UCH"/>
</dbReference>
<dbReference type="PANTHER" id="PTHR24006:SF722">
    <property type="entry name" value="UBIQUITIN CARBOXYL-TERMINAL HYDROLASE 48"/>
    <property type="match status" value="1"/>
</dbReference>
<dbReference type="PROSITE" id="PS50235">
    <property type="entry name" value="USP_3"/>
    <property type="match status" value="1"/>
</dbReference>
<feature type="domain" description="Ubiquitin-like" evidence="11">
    <location>
        <begin position="1300"/>
        <end position="1381"/>
    </location>
</feature>
<dbReference type="Proteomes" id="UP000198372">
    <property type="component" value="Unassembled WGS sequence"/>
</dbReference>
<dbReference type="InterPro" id="IPR018200">
    <property type="entry name" value="USP_CS"/>
</dbReference>
<dbReference type="PROSITE" id="PS00972">
    <property type="entry name" value="USP_1"/>
    <property type="match status" value="1"/>
</dbReference>
<dbReference type="SUPFAM" id="SSF143791">
    <property type="entry name" value="DUSP-like"/>
    <property type="match status" value="1"/>
</dbReference>
<evidence type="ECO:0000256" key="6">
    <source>
        <dbReference type="ARBA" id="ARBA00022786"/>
    </source>
</evidence>
<evidence type="ECO:0000256" key="3">
    <source>
        <dbReference type="ARBA" id="ARBA00009085"/>
    </source>
</evidence>
<dbReference type="GO" id="GO:0016579">
    <property type="term" value="P:protein deubiquitination"/>
    <property type="evidence" value="ECO:0007669"/>
    <property type="project" value="InterPro"/>
</dbReference>
<dbReference type="InterPro" id="IPR038765">
    <property type="entry name" value="Papain-like_cys_pep_sf"/>
</dbReference>
<keyword evidence="7" id="KW-0378">Hydrolase</keyword>
<proteinExistence type="inferred from homology"/>
<dbReference type="EC" id="3.4.19.12" evidence="4"/>
<comment type="catalytic activity">
    <reaction evidence="1">
        <text>Thiol-dependent hydrolysis of ester, thioester, amide, peptide and isopeptide bonds formed by the C-terminal Gly of ubiquitin (a 76-residue protein attached to proteins as an intracellular targeting signal).</text>
        <dbReference type="EC" id="3.4.19.12"/>
    </reaction>
</comment>
<dbReference type="GO" id="GO:0004843">
    <property type="term" value="F:cysteine-type deubiquitinase activity"/>
    <property type="evidence" value="ECO:0007669"/>
    <property type="project" value="UniProtKB-EC"/>
</dbReference>
<evidence type="ECO:0000313" key="14">
    <source>
        <dbReference type="EMBL" id="SCV68974.1"/>
    </source>
</evidence>
<dbReference type="CDD" id="cd01795">
    <property type="entry name" value="Ubl_USP48"/>
    <property type="match status" value="1"/>
</dbReference>
<reference evidence="15" key="1">
    <citation type="submission" date="2016-09" db="EMBL/GenBank/DDBJ databases">
        <authorList>
            <person name="Jeantristanb JTB J.-T."/>
            <person name="Ricardo R."/>
        </authorList>
    </citation>
    <scope>NUCLEOTIDE SEQUENCE [LARGE SCALE GENOMIC DNA]</scope>
</reference>
<dbReference type="Pfam" id="PF00443">
    <property type="entry name" value="UCH"/>
    <property type="match status" value="1"/>
</dbReference>
<feature type="compositionally biased region" description="Low complexity" evidence="10">
    <location>
        <begin position="1447"/>
        <end position="1457"/>
    </location>
</feature>
<feature type="compositionally biased region" description="Polar residues" evidence="10">
    <location>
        <begin position="1263"/>
        <end position="1272"/>
    </location>
</feature>
<keyword evidence="15" id="KW-1185">Reference proteome</keyword>
<dbReference type="InterPro" id="IPR029071">
    <property type="entry name" value="Ubiquitin-like_domsf"/>
</dbReference>
<dbReference type="PROSITE" id="PS51283">
    <property type="entry name" value="DUSP"/>
    <property type="match status" value="1"/>
</dbReference>
<evidence type="ECO:0000313" key="15">
    <source>
        <dbReference type="Proteomes" id="UP000198372"/>
    </source>
</evidence>
<name>A0A238FAR3_9BASI</name>
<evidence type="ECO:0000256" key="9">
    <source>
        <dbReference type="ARBA" id="ARBA00023242"/>
    </source>
</evidence>
<feature type="compositionally biased region" description="Basic and acidic residues" evidence="10">
    <location>
        <begin position="782"/>
        <end position="791"/>
    </location>
</feature>
<evidence type="ECO:0000259" key="12">
    <source>
        <dbReference type="PROSITE" id="PS50235"/>
    </source>
</evidence>
<dbReference type="GO" id="GO:0004197">
    <property type="term" value="F:cysteine-type endopeptidase activity"/>
    <property type="evidence" value="ECO:0007669"/>
    <property type="project" value="InterPro"/>
</dbReference>
<dbReference type="STRING" id="269621.A0A238FAR3"/>
<dbReference type="InterPro" id="IPR006615">
    <property type="entry name" value="Pept_C19_DUSP"/>
</dbReference>
<organism evidence="14 15">
    <name type="scientific">Microbotryum intermedium</name>
    <dbReference type="NCBI Taxonomy" id="269621"/>
    <lineage>
        <taxon>Eukaryota</taxon>
        <taxon>Fungi</taxon>
        <taxon>Dikarya</taxon>
        <taxon>Basidiomycota</taxon>
        <taxon>Pucciniomycotina</taxon>
        <taxon>Microbotryomycetes</taxon>
        <taxon>Microbotryales</taxon>
        <taxon>Microbotryaceae</taxon>
        <taxon>Microbotryum</taxon>
    </lineage>
</organism>
<feature type="domain" description="DUSP" evidence="13">
    <location>
        <begin position="1064"/>
        <end position="1179"/>
    </location>
</feature>
<feature type="domain" description="USP" evidence="12">
    <location>
        <begin position="248"/>
        <end position="576"/>
    </location>
</feature>
<keyword evidence="5" id="KW-0645">Protease</keyword>
<evidence type="ECO:0000256" key="10">
    <source>
        <dbReference type="SAM" id="MobiDB-lite"/>
    </source>
</evidence>
<gene>
    <name evidence="14" type="ORF">BQ2448_1994</name>
</gene>
<dbReference type="InterPro" id="IPR044743">
    <property type="entry name" value="Ubl_USP48"/>
</dbReference>
<dbReference type="Gene3D" id="3.90.70.10">
    <property type="entry name" value="Cysteine proteinases"/>
    <property type="match status" value="1"/>
</dbReference>
<feature type="region of interest" description="Disordered" evidence="10">
    <location>
        <begin position="165"/>
        <end position="191"/>
    </location>
</feature>
<dbReference type="GO" id="GO:0006508">
    <property type="term" value="P:proteolysis"/>
    <property type="evidence" value="ECO:0007669"/>
    <property type="project" value="UniProtKB-KW"/>
</dbReference>
<evidence type="ECO:0000256" key="5">
    <source>
        <dbReference type="ARBA" id="ARBA00022670"/>
    </source>
</evidence>
<feature type="region of interest" description="Disordered" evidence="10">
    <location>
        <begin position="108"/>
        <end position="134"/>
    </location>
</feature>
<keyword evidence="8" id="KW-0788">Thiol protease</keyword>
<dbReference type="PROSITE" id="PS50053">
    <property type="entry name" value="UBIQUITIN_2"/>
    <property type="match status" value="1"/>
</dbReference>
<dbReference type="PANTHER" id="PTHR24006">
    <property type="entry name" value="UBIQUITIN CARBOXYL-TERMINAL HYDROLASE"/>
    <property type="match status" value="1"/>
</dbReference>
<feature type="compositionally biased region" description="Low complexity" evidence="10">
    <location>
        <begin position="182"/>
        <end position="191"/>
    </location>
</feature>
<feature type="region of interest" description="Disordered" evidence="10">
    <location>
        <begin position="1257"/>
        <end position="1280"/>
    </location>
</feature>